<sequence>MRNIQMESIRAIDRAIDVLNAFSQQTPELSIDQIAAATRIPRATVYRILYTLERRGLIQFDEQALTYRLGFQLMAYGSLVASTIDLRREAVGPLLTLHEQIRQNVRLAVRQQDTLVYIFRKENPEGLKVASLEGLTRPLVFGAFGAVTLAHLDDAEVNRLLAEPIPQFTPHTVTDAAVVRERLARIRAEGVFAETDEAILGVTGIAAPVFRADGAFVAAAGIDGPSVHLAGADLQRAKALVKAAAASISSKLGYPPGHSS</sequence>
<dbReference type="InterPro" id="IPR036388">
    <property type="entry name" value="WH-like_DNA-bd_sf"/>
</dbReference>
<dbReference type="SUPFAM" id="SSF46785">
    <property type="entry name" value="Winged helix' DNA-binding domain"/>
    <property type="match status" value="1"/>
</dbReference>
<dbReference type="Gene3D" id="1.10.10.10">
    <property type="entry name" value="Winged helix-like DNA-binding domain superfamily/Winged helix DNA-binding domain"/>
    <property type="match status" value="1"/>
</dbReference>
<dbReference type="RefSeq" id="WP_274454925.1">
    <property type="nucleotide sequence ID" value="NZ_CP067097.1"/>
</dbReference>
<dbReference type="Pfam" id="PF01614">
    <property type="entry name" value="IclR_C"/>
    <property type="match status" value="1"/>
</dbReference>
<name>A0ABT9XFR0_9BACL</name>
<keyword evidence="2 6" id="KW-0238">DNA-binding</keyword>
<evidence type="ECO:0000256" key="3">
    <source>
        <dbReference type="ARBA" id="ARBA00023163"/>
    </source>
</evidence>
<evidence type="ECO:0000259" key="4">
    <source>
        <dbReference type="PROSITE" id="PS51077"/>
    </source>
</evidence>
<dbReference type="InterPro" id="IPR014757">
    <property type="entry name" value="Tscrpt_reg_IclR_C"/>
</dbReference>
<evidence type="ECO:0000256" key="2">
    <source>
        <dbReference type="ARBA" id="ARBA00023125"/>
    </source>
</evidence>
<dbReference type="PANTHER" id="PTHR30136">
    <property type="entry name" value="HELIX-TURN-HELIX TRANSCRIPTIONAL REGULATOR, ICLR FAMILY"/>
    <property type="match status" value="1"/>
</dbReference>
<dbReference type="GO" id="GO:0003677">
    <property type="term" value="F:DNA binding"/>
    <property type="evidence" value="ECO:0007669"/>
    <property type="project" value="UniProtKB-KW"/>
</dbReference>
<dbReference type="InterPro" id="IPR050707">
    <property type="entry name" value="HTH_MetabolicPath_Reg"/>
</dbReference>
<dbReference type="SMART" id="SM00346">
    <property type="entry name" value="HTH_ICLR"/>
    <property type="match status" value="1"/>
</dbReference>
<feature type="domain" description="IclR-ED" evidence="5">
    <location>
        <begin position="72"/>
        <end position="254"/>
    </location>
</feature>
<accession>A0ABT9XFR0</accession>
<evidence type="ECO:0000259" key="5">
    <source>
        <dbReference type="PROSITE" id="PS51078"/>
    </source>
</evidence>
<dbReference type="PROSITE" id="PS51078">
    <property type="entry name" value="ICLR_ED"/>
    <property type="match status" value="1"/>
</dbReference>
<dbReference type="Pfam" id="PF09339">
    <property type="entry name" value="HTH_IclR"/>
    <property type="match status" value="1"/>
</dbReference>
<comment type="caution">
    <text evidence="6">The sequence shown here is derived from an EMBL/GenBank/DDBJ whole genome shotgun (WGS) entry which is preliminary data.</text>
</comment>
<dbReference type="SUPFAM" id="SSF55781">
    <property type="entry name" value="GAF domain-like"/>
    <property type="match status" value="1"/>
</dbReference>
<dbReference type="InterPro" id="IPR029016">
    <property type="entry name" value="GAF-like_dom_sf"/>
</dbReference>
<keyword evidence="3" id="KW-0804">Transcription</keyword>
<feature type="domain" description="HTH iclR-type" evidence="4">
    <location>
        <begin position="9"/>
        <end position="71"/>
    </location>
</feature>
<keyword evidence="7" id="KW-1185">Reference proteome</keyword>
<reference evidence="6 7" key="1">
    <citation type="submission" date="2023-07" db="EMBL/GenBank/DDBJ databases">
        <title>Genomic Encyclopedia of Type Strains, Phase IV (KMG-IV): sequencing the most valuable type-strain genomes for metagenomic binning, comparative biology and taxonomic classification.</title>
        <authorList>
            <person name="Goeker M."/>
        </authorList>
    </citation>
    <scope>NUCLEOTIDE SEQUENCE [LARGE SCALE GENOMIC DNA]</scope>
    <source>
        <strain evidence="6 7">DSM 4006</strain>
    </source>
</reference>
<dbReference type="InterPro" id="IPR005471">
    <property type="entry name" value="Tscrpt_reg_IclR_N"/>
</dbReference>
<evidence type="ECO:0000313" key="6">
    <source>
        <dbReference type="EMBL" id="MDQ0189134.1"/>
    </source>
</evidence>
<protein>
    <submittedName>
        <fullName evidence="6">DNA-binding IclR family transcriptional regulator</fullName>
    </submittedName>
</protein>
<keyword evidence="1" id="KW-0805">Transcription regulation</keyword>
<evidence type="ECO:0000313" key="7">
    <source>
        <dbReference type="Proteomes" id="UP001232973"/>
    </source>
</evidence>
<dbReference type="Gene3D" id="3.30.450.40">
    <property type="match status" value="1"/>
</dbReference>
<evidence type="ECO:0000256" key="1">
    <source>
        <dbReference type="ARBA" id="ARBA00023015"/>
    </source>
</evidence>
<gene>
    <name evidence="6" type="ORF">J2S03_000950</name>
</gene>
<organism evidence="6 7">
    <name type="scientific">Alicyclobacillus cycloheptanicus</name>
    <dbReference type="NCBI Taxonomy" id="1457"/>
    <lineage>
        <taxon>Bacteria</taxon>
        <taxon>Bacillati</taxon>
        <taxon>Bacillota</taxon>
        <taxon>Bacilli</taxon>
        <taxon>Bacillales</taxon>
        <taxon>Alicyclobacillaceae</taxon>
        <taxon>Alicyclobacillus</taxon>
    </lineage>
</organism>
<proteinExistence type="predicted"/>
<dbReference type="PROSITE" id="PS51077">
    <property type="entry name" value="HTH_ICLR"/>
    <property type="match status" value="1"/>
</dbReference>
<dbReference type="EMBL" id="JAUSTP010000004">
    <property type="protein sequence ID" value="MDQ0189134.1"/>
    <property type="molecule type" value="Genomic_DNA"/>
</dbReference>
<dbReference type="Proteomes" id="UP001232973">
    <property type="component" value="Unassembled WGS sequence"/>
</dbReference>
<dbReference type="InterPro" id="IPR036390">
    <property type="entry name" value="WH_DNA-bd_sf"/>
</dbReference>
<dbReference type="PANTHER" id="PTHR30136:SF24">
    <property type="entry name" value="HTH-TYPE TRANSCRIPTIONAL REPRESSOR ALLR"/>
    <property type="match status" value="1"/>
</dbReference>